<feature type="coiled-coil region" evidence="1">
    <location>
        <begin position="79"/>
        <end position="106"/>
    </location>
</feature>
<name>A0A095SQC0_9GAMM</name>
<reference evidence="3 4" key="1">
    <citation type="submission" date="2012-09" db="EMBL/GenBank/DDBJ databases">
        <title>Genome Sequence of alkane-degrading Bacterium Alcanivorax sp. 19-m-6.</title>
        <authorList>
            <person name="Lai Q."/>
            <person name="Shao Z."/>
        </authorList>
    </citation>
    <scope>NUCLEOTIDE SEQUENCE [LARGE SCALE GENOMIC DNA]</scope>
    <source>
        <strain evidence="3 4">19-m-6</strain>
    </source>
</reference>
<dbReference type="EMBL" id="ARXV01000001">
    <property type="protein sequence ID" value="KGD66544.1"/>
    <property type="molecule type" value="Genomic_DNA"/>
</dbReference>
<organism evidence="3 4">
    <name type="scientific">Alcanivorax nanhaiticus</name>
    <dbReference type="NCBI Taxonomy" id="1177154"/>
    <lineage>
        <taxon>Bacteria</taxon>
        <taxon>Pseudomonadati</taxon>
        <taxon>Pseudomonadota</taxon>
        <taxon>Gammaproteobacteria</taxon>
        <taxon>Oceanospirillales</taxon>
        <taxon>Alcanivoracaceae</taxon>
        <taxon>Alcanivorax</taxon>
    </lineage>
</organism>
<sequence length="278" mass="32209">MDALIFIDTNIFLDFYRIRKSEIGLSYLRLLDEHADIIITGSQVEMEYKKNRQAVIVESQGKFKNPDWNNLSVPALLAESEDAKRIEELKKEVTQLQAKIKNEIEGILKSPFLHDSVFNNLEKIFRSKSDFNLTKEHADRDRIIRLAVKRFMLGYPPRKKNDTSIGDALNWEWIIACAQKSQKNIVLVTRDGDYGATLKNESYINDWLCQEFKERVSGEQNVILTASLAKAFRFIDVPVTQEMLDEEERIIESYGGEKLVTGSDKITDKIFDIFKIYE</sequence>
<dbReference type="InterPro" id="IPR032557">
    <property type="entry name" value="DUF4935"/>
</dbReference>
<dbReference type="eggNOG" id="COG1848">
    <property type="taxonomic scope" value="Bacteria"/>
</dbReference>
<comment type="caution">
    <text evidence="3">The sequence shown here is derived from an EMBL/GenBank/DDBJ whole genome shotgun (WGS) entry which is preliminary data.</text>
</comment>
<proteinExistence type="predicted"/>
<dbReference type="AlphaFoldDB" id="A0A095SQC0"/>
<keyword evidence="1" id="KW-0175">Coiled coil</keyword>
<dbReference type="RefSeq" id="WP_052041290.1">
    <property type="nucleotide sequence ID" value="NZ_ARXV01000001.1"/>
</dbReference>
<dbReference type="STRING" id="1177154.Y5S_00211"/>
<keyword evidence="4" id="KW-1185">Reference proteome</keyword>
<dbReference type="Proteomes" id="UP000029444">
    <property type="component" value="Unassembled WGS sequence"/>
</dbReference>
<dbReference type="Pfam" id="PF16289">
    <property type="entry name" value="PIN_12"/>
    <property type="match status" value="1"/>
</dbReference>
<evidence type="ECO:0000259" key="2">
    <source>
        <dbReference type="Pfam" id="PF16289"/>
    </source>
</evidence>
<gene>
    <name evidence="3" type="ORF">Y5S_00211</name>
</gene>
<evidence type="ECO:0000313" key="3">
    <source>
        <dbReference type="EMBL" id="KGD66544.1"/>
    </source>
</evidence>
<protein>
    <recommendedName>
        <fullName evidence="2">DUF4935 domain-containing protein</fullName>
    </recommendedName>
</protein>
<evidence type="ECO:0000256" key="1">
    <source>
        <dbReference type="SAM" id="Coils"/>
    </source>
</evidence>
<feature type="domain" description="DUF4935" evidence="2">
    <location>
        <begin position="5"/>
        <end position="194"/>
    </location>
</feature>
<accession>A0A095SQC0</accession>
<evidence type="ECO:0000313" key="4">
    <source>
        <dbReference type="Proteomes" id="UP000029444"/>
    </source>
</evidence>